<reference evidence="1 2" key="1">
    <citation type="submission" date="2020-10" db="EMBL/GenBank/DDBJ databases">
        <title>Nocardioides sp. isolated from sludge.</title>
        <authorList>
            <person name="Zhang X."/>
        </authorList>
    </citation>
    <scope>NUCLEOTIDE SEQUENCE [LARGE SCALE GENOMIC DNA]</scope>
    <source>
        <strain evidence="1 2">Y6</strain>
    </source>
</reference>
<dbReference type="Proteomes" id="UP000756387">
    <property type="component" value="Unassembled WGS sequence"/>
</dbReference>
<evidence type="ECO:0000313" key="1">
    <source>
        <dbReference type="EMBL" id="MBE7325668.1"/>
    </source>
</evidence>
<keyword evidence="2" id="KW-1185">Reference proteome</keyword>
<sequence>MTTVAAAEHDAPVLVTRGRPGVCAPLHARRPPRSSDHPLPLIVRAAPTGTASHLTPPTPDH</sequence>
<organism evidence="1 2">
    <name type="scientific">Nocardioides malaquae</name>
    <dbReference type="NCBI Taxonomy" id="2773426"/>
    <lineage>
        <taxon>Bacteria</taxon>
        <taxon>Bacillati</taxon>
        <taxon>Actinomycetota</taxon>
        <taxon>Actinomycetes</taxon>
        <taxon>Propionibacteriales</taxon>
        <taxon>Nocardioidaceae</taxon>
        <taxon>Nocardioides</taxon>
    </lineage>
</organism>
<accession>A0ABR9RVX0</accession>
<dbReference type="EMBL" id="JADCSA010000014">
    <property type="protein sequence ID" value="MBE7325668.1"/>
    <property type="molecule type" value="Genomic_DNA"/>
</dbReference>
<proteinExistence type="predicted"/>
<gene>
    <name evidence="1" type="ORF">IEQ44_13530</name>
</gene>
<protein>
    <submittedName>
        <fullName evidence="1">Uncharacterized protein</fullName>
    </submittedName>
</protein>
<dbReference type="RefSeq" id="WP_193638991.1">
    <property type="nucleotide sequence ID" value="NZ_JADCSA010000014.1"/>
</dbReference>
<comment type="caution">
    <text evidence="1">The sequence shown here is derived from an EMBL/GenBank/DDBJ whole genome shotgun (WGS) entry which is preliminary data.</text>
</comment>
<name>A0ABR9RVX0_9ACTN</name>
<evidence type="ECO:0000313" key="2">
    <source>
        <dbReference type="Proteomes" id="UP000756387"/>
    </source>
</evidence>